<dbReference type="Proteomes" id="UP000241346">
    <property type="component" value="Unassembled WGS sequence"/>
</dbReference>
<dbReference type="InterPro" id="IPR018635">
    <property type="entry name" value="UPF0319"/>
</dbReference>
<dbReference type="Pfam" id="PF09829">
    <property type="entry name" value="DUF2057"/>
    <property type="match status" value="1"/>
</dbReference>
<evidence type="ECO:0000256" key="2">
    <source>
        <dbReference type="ARBA" id="ARBA00022729"/>
    </source>
</evidence>
<feature type="signal peptide" evidence="3">
    <location>
        <begin position="1"/>
        <end position="22"/>
    </location>
</feature>
<gene>
    <name evidence="4" type="ORF">C9J01_16775</name>
</gene>
<evidence type="ECO:0000256" key="1">
    <source>
        <dbReference type="ARBA" id="ARBA00008490"/>
    </source>
</evidence>
<dbReference type="EMBL" id="PYMB01000008">
    <property type="protein sequence ID" value="PSW11116.1"/>
    <property type="molecule type" value="Genomic_DNA"/>
</dbReference>
<dbReference type="OrthoDB" id="6214057at2"/>
<dbReference type="PANTHER" id="PTHR38108:SF1">
    <property type="entry name" value="UPF0319 PROTEIN YCCT"/>
    <property type="match status" value="1"/>
</dbReference>
<protein>
    <submittedName>
        <fullName evidence="4">DUF2057 domain-containing protein</fullName>
    </submittedName>
</protein>
<evidence type="ECO:0000256" key="3">
    <source>
        <dbReference type="SAM" id="SignalP"/>
    </source>
</evidence>
<dbReference type="RefSeq" id="WP_107299284.1">
    <property type="nucleotide sequence ID" value="NZ_PYMB01000008.1"/>
</dbReference>
<evidence type="ECO:0000313" key="4">
    <source>
        <dbReference type="EMBL" id="PSW11116.1"/>
    </source>
</evidence>
<comment type="similarity">
    <text evidence="1">Belongs to the UPF0319 family.</text>
</comment>
<dbReference type="AlphaFoldDB" id="A0A2T3NB92"/>
<keyword evidence="2 3" id="KW-0732">Signal</keyword>
<name>A0A2T3NB92_9GAMM</name>
<reference evidence="4 5" key="1">
    <citation type="submission" date="2018-03" db="EMBL/GenBank/DDBJ databases">
        <title>Whole genome sequencing of Histamine producing bacteria.</title>
        <authorList>
            <person name="Butler K."/>
        </authorList>
    </citation>
    <scope>NUCLEOTIDE SEQUENCE [LARGE SCALE GENOMIC DNA]</scope>
    <source>
        <strain evidence="4 5">DSM 19138</strain>
    </source>
</reference>
<dbReference type="PANTHER" id="PTHR38108">
    <property type="entry name" value="UPF0319 PROTEIN YCCT"/>
    <property type="match status" value="1"/>
</dbReference>
<feature type="chain" id="PRO_5015666028" evidence="3">
    <location>
        <begin position="23"/>
        <end position="221"/>
    </location>
</feature>
<evidence type="ECO:0000313" key="5">
    <source>
        <dbReference type="Proteomes" id="UP000241346"/>
    </source>
</evidence>
<sequence>MNNNLKKLLGVATLLVAANSQAAVNVSFERDVELLAINGKPLGAFTKSPSNIELEDGPNQLITRVSKLVSYNGEFKKFLTKPVVLTFNQSETDLHISASRSIIREDQIKGFDKEPSFKLEESGVEFSDFHQGVLPRGAGIARDYERELADYNVAHGFVAEARVKPALTYGATTKNATVVTQSATSSSMSLSDDQSLIILQADFLRLPAEKRAVFIKWAAQQ</sequence>
<organism evidence="4 5">
    <name type="scientific">Photobacterium rosenbergii</name>
    <dbReference type="NCBI Taxonomy" id="294936"/>
    <lineage>
        <taxon>Bacteria</taxon>
        <taxon>Pseudomonadati</taxon>
        <taxon>Pseudomonadota</taxon>
        <taxon>Gammaproteobacteria</taxon>
        <taxon>Vibrionales</taxon>
        <taxon>Vibrionaceae</taxon>
        <taxon>Photobacterium</taxon>
    </lineage>
</organism>
<comment type="caution">
    <text evidence="4">The sequence shown here is derived from an EMBL/GenBank/DDBJ whole genome shotgun (WGS) entry which is preliminary data.</text>
</comment>
<accession>A0A2T3NB92</accession>
<proteinExistence type="inferred from homology"/>